<gene>
    <name evidence="1" type="ORF">RRG08_012991</name>
</gene>
<dbReference type="EMBL" id="JAWDGP010002895">
    <property type="protein sequence ID" value="KAK3778720.1"/>
    <property type="molecule type" value="Genomic_DNA"/>
</dbReference>
<dbReference type="AlphaFoldDB" id="A0AAE1A085"/>
<keyword evidence="2" id="KW-1185">Reference proteome</keyword>
<evidence type="ECO:0000313" key="2">
    <source>
        <dbReference type="Proteomes" id="UP001283361"/>
    </source>
</evidence>
<dbReference type="Proteomes" id="UP001283361">
    <property type="component" value="Unassembled WGS sequence"/>
</dbReference>
<organism evidence="1 2">
    <name type="scientific">Elysia crispata</name>
    <name type="common">lettuce slug</name>
    <dbReference type="NCBI Taxonomy" id="231223"/>
    <lineage>
        <taxon>Eukaryota</taxon>
        <taxon>Metazoa</taxon>
        <taxon>Spiralia</taxon>
        <taxon>Lophotrochozoa</taxon>
        <taxon>Mollusca</taxon>
        <taxon>Gastropoda</taxon>
        <taxon>Heterobranchia</taxon>
        <taxon>Euthyneura</taxon>
        <taxon>Panpulmonata</taxon>
        <taxon>Sacoglossa</taxon>
        <taxon>Placobranchoidea</taxon>
        <taxon>Plakobranchidae</taxon>
        <taxon>Elysia</taxon>
    </lineage>
</organism>
<sequence>MSSVPTNDWAHRGFPSAPLIGRAVSLIALTGDAGLSAPDQGLDSARKTIIITGAHCTDRFGKYCKAIFELNELLTGQAMGRDMEMQGSSELVGGACRTLRLPLRPNLPPFTQARRPATGR</sequence>
<evidence type="ECO:0000313" key="1">
    <source>
        <dbReference type="EMBL" id="KAK3778720.1"/>
    </source>
</evidence>
<name>A0AAE1A085_9GAST</name>
<reference evidence="1" key="1">
    <citation type="journal article" date="2023" name="G3 (Bethesda)">
        <title>A reference genome for the long-term kleptoplast-retaining sea slug Elysia crispata morphotype clarki.</title>
        <authorList>
            <person name="Eastman K.E."/>
            <person name="Pendleton A.L."/>
            <person name="Shaikh M.A."/>
            <person name="Suttiyut T."/>
            <person name="Ogas R."/>
            <person name="Tomko P."/>
            <person name="Gavelis G."/>
            <person name="Widhalm J.R."/>
            <person name="Wisecaver J.H."/>
        </authorList>
    </citation>
    <scope>NUCLEOTIDE SEQUENCE</scope>
    <source>
        <strain evidence="1">ECLA1</strain>
    </source>
</reference>
<comment type="caution">
    <text evidence="1">The sequence shown here is derived from an EMBL/GenBank/DDBJ whole genome shotgun (WGS) entry which is preliminary data.</text>
</comment>
<accession>A0AAE1A085</accession>
<protein>
    <submittedName>
        <fullName evidence="1">Uncharacterized protein</fullName>
    </submittedName>
</protein>
<proteinExistence type="predicted"/>